<dbReference type="PANTHER" id="PTHR30572">
    <property type="entry name" value="MEMBRANE COMPONENT OF TRANSPORTER-RELATED"/>
    <property type="match status" value="1"/>
</dbReference>
<dbReference type="Proteomes" id="UP000812961">
    <property type="component" value="Unassembled WGS sequence"/>
</dbReference>
<evidence type="ECO:0000256" key="1">
    <source>
        <dbReference type="ARBA" id="ARBA00004651"/>
    </source>
</evidence>
<feature type="domain" description="MacB-like periplasmic core" evidence="9">
    <location>
        <begin position="13"/>
        <end position="242"/>
    </location>
</feature>
<evidence type="ECO:0000256" key="4">
    <source>
        <dbReference type="ARBA" id="ARBA00022989"/>
    </source>
</evidence>
<feature type="domain" description="ABC3 transporter permease C-terminal" evidence="8">
    <location>
        <begin position="284"/>
        <end position="397"/>
    </location>
</feature>
<evidence type="ECO:0000259" key="8">
    <source>
        <dbReference type="Pfam" id="PF02687"/>
    </source>
</evidence>
<accession>A0ABS7GJG8</accession>
<evidence type="ECO:0000256" key="5">
    <source>
        <dbReference type="ARBA" id="ARBA00023136"/>
    </source>
</evidence>
<protein>
    <submittedName>
        <fullName evidence="10">ABC transporter permease</fullName>
    </submittedName>
</protein>
<keyword evidence="3 7" id="KW-0812">Transmembrane</keyword>
<reference evidence="10 11" key="1">
    <citation type="submission" date="2021-08" db="EMBL/GenBank/DDBJ databases">
        <title>The genome sequence of Chitinophaga sp. B61.</title>
        <authorList>
            <person name="Zhang X."/>
        </authorList>
    </citation>
    <scope>NUCLEOTIDE SEQUENCE [LARGE SCALE GENOMIC DNA]</scope>
    <source>
        <strain evidence="10 11">B61</strain>
    </source>
</reference>
<feature type="transmembrane region" description="Helical" evidence="7">
    <location>
        <begin position="280"/>
        <end position="303"/>
    </location>
</feature>
<keyword evidence="5 7" id="KW-0472">Membrane</keyword>
<comment type="similarity">
    <text evidence="6">Belongs to the ABC-4 integral membrane protein family.</text>
</comment>
<dbReference type="InterPro" id="IPR050250">
    <property type="entry name" value="Macrolide_Exporter_MacB"/>
</dbReference>
<evidence type="ECO:0000256" key="3">
    <source>
        <dbReference type="ARBA" id="ARBA00022692"/>
    </source>
</evidence>
<keyword evidence="11" id="KW-1185">Reference proteome</keyword>
<evidence type="ECO:0000256" key="2">
    <source>
        <dbReference type="ARBA" id="ARBA00022475"/>
    </source>
</evidence>
<name>A0ABS7GJG8_9BACT</name>
<dbReference type="Pfam" id="PF12704">
    <property type="entry name" value="MacB_PCD"/>
    <property type="match status" value="1"/>
</dbReference>
<comment type="subcellular location">
    <subcellularLocation>
        <location evidence="1">Cell membrane</location>
        <topology evidence="1">Multi-pass membrane protein</topology>
    </subcellularLocation>
</comment>
<evidence type="ECO:0000313" key="11">
    <source>
        <dbReference type="Proteomes" id="UP000812961"/>
    </source>
</evidence>
<evidence type="ECO:0000259" key="9">
    <source>
        <dbReference type="Pfam" id="PF12704"/>
    </source>
</evidence>
<evidence type="ECO:0000313" key="10">
    <source>
        <dbReference type="EMBL" id="MBW8687851.1"/>
    </source>
</evidence>
<evidence type="ECO:0000256" key="7">
    <source>
        <dbReference type="SAM" id="Phobius"/>
    </source>
</evidence>
<comment type="caution">
    <text evidence="10">The sequence shown here is derived from an EMBL/GenBank/DDBJ whole genome shotgun (WGS) entry which is preliminary data.</text>
</comment>
<dbReference type="RefSeq" id="WP_220253170.1">
    <property type="nucleotide sequence ID" value="NZ_JAICCF010000005.1"/>
</dbReference>
<dbReference type="PANTHER" id="PTHR30572:SF4">
    <property type="entry name" value="ABC TRANSPORTER PERMEASE YTRF"/>
    <property type="match status" value="1"/>
</dbReference>
<sequence length="404" mass="44449">MAVLELRVNKLRTFLSLLGITIGIFCIIAVLTATNSLERNVRNEVESLGSDVVYIQKWPWDGGPDFPWWKYVNRPLPKYQEMNPIREKVQSAGLSAFAFSSSGKRVEYKDGYMEGTELFAVSGDYDRIQSLAFNSGRYFAGKENENGANVAILGANIWEGLFGTPDQAMGKIIAISGRPCRVIGTLKKKGASLVDGVNYDNCVIVPYLYGRTIVDERRFADPFILVKAAPGSTVLQLKDELRGVMRSMHRLRPKEEDDFSLNEITAVSGDLNKVFGMVNMGGWLIAGFALIVGGFGIANIMFVTVKERTNIIGLKKAIGARKKVILMEFLLESMILCILGGLLGLLLVYLITVVVNSFDFFEFTLTINNIILGLSVSSIVGIIAGFIPAYMASKLDPVVAIRSN</sequence>
<dbReference type="InterPro" id="IPR003838">
    <property type="entry name" value="ABC3_permease_C"/>
</dbReference>
<feature type="transmembrane region" description="Helical" evidence="7">
    <location>
        <begin position="370"/>
        <end position="392"/>
    </location>
</feature>
<gene>
    <name evidence="10" type="ORF">K1Y79_26160</name>
</gene>
<dbReference type="Pfam" id="PF02687">
    <property type="entry name" value="FtsX"/>
    <property type="match status" value="1"/>
</dbReference>
<organism evidence="10 11">
    <name type="scientific">Chitinophaga rhizophila</name>
    <dbReference type="NCBI Taxonomy" id="2866212"/>
    <lineage>
        <taxon>Bacteria</taxon>
        <taxon>Pseudomonadati</taxon>
        <taxon>Bacteroidota</taxon>
        <taxon>Chitinophagia</taxon>
        <taxon>Chitinophagales</taxon>
        <taxon>Chitinophagaceae</taxon>
        <taxon>Chitinophaga</taxon>
    </lineage>
</organism>
<keyword evidence="2" id="KW-1003">Cell membrane</keyword>
<evidence type="ECO:0000256" key="6">
    <source>
        <dbReference type="ARBA" id="ARBA00038076"/>
    </source>
</evidence>
<dbReference type="EMBL" id="JAICCF010000005">
    <property type="protein sequence ID" value="MBW8687851.1"/>
    <property type="molecule type" value="Genomic_DNA"/>
</dbReference>
<keyword evidence="4 7" id="KW-1133">Transmembrane helix</keyword>
<feature type="transmembrane region" description="Helical" evidence="7">
    <location>
        <begin position="324"/>
        <end position="350"/>
    </location>
</feature>
<dbReference type="InterPro" id="IPR025857">
    <property type="entry name" value="MacB_PCD"/>
</dbReference>
<feature type="transmembrane region" description="Helical" evidence="7">
    <location>
        <begin position="12"/>
        <end position="33"/>
    </location>
</feature>
<proteinExistence type="inferred from homology"/>